<evidence type="ECO:0000256" key="5">
    <source>
        <dbReference type="ARBA" id="ARBA00022692"/>
    </source>
</evidence>
<evidence type="ECO:0000256" key="7">
    <source>
        <dbReference type="ARBA" id="ARBA00022989"/>
    </source>
</evidence>
<dbReference type="KEGG" id="spu:576186"/>
<evidence type="ECO:0000256" key="9">
    <source>
        <dbReference type="ARBA" id="ARBA00023136"/>
    </source>
</evidence>
<dbReference type="Pfam" id="PF00777">
    <property type="entry name" value="Glyco_transf_29"/>
    <property type="match status" value="1"/>
</dbReference>
<name>A0A7M7ST97_STRPU</name>
<evidence type="ECO:0000256" key="2">
    <source>
        <dbReference type="ARBA" id="ARBA00006003"/>
    </source>
</evidence>
<keyword evidence="6" id="KW-0735">Signal-anchor</keyword>
<dbReference type="InParanoid" id="A0A7M7ST97"/>
<dbReference type="InterPro" id="IPR001675">
    <property type="entry name" value="Glyco_trans_29"/>
</dbReference>
<evidence type="ECO:0000256" key="3">
    <source>
        <dbReference type="ARBA" id="ARBA00022676"/>
    </source>
</evidence>
<keyword evidence="7 13" id="KW-1133">Transmembrane helix</keyword>
<dbReference type="AlphaFoldDB" id="A0A7M7ST97"/>
<dbReference type="InterPro" id="IPR050943">
    <property type="entry name" value="Glycosyltr_29_Sialyltrsf"/>
</dbReference>
<keyword evidence="3" id="KW-0328">Glycosyltransferase</keyword>
<evidence type="ECO:0000256" key="12">
    <source>
        <dbReference type="PIRSR" id="PIRSR005557-2"/>
    </source>
</evidence>
<dbReference type="OrthoDB" id="10030156at2759"/>
<dbReference type="Proteomes" id="UP000007110">
    <property type="component" value="Unassembled WGS sequence"/>
</dbReference>
<comment type="similarity">
    <text evidence="2">Belongs to the glycosyltransferase 29 family.</text>
</comment>
<reference evidence="15" key="1">
    <citation type="submission" date="2015-02" db="EMBL/GenBank/DDBJ databases">
        <title>Genome sequencing for Strongylocentrotus purpuratus.</title>
        <authorList>
            <person name="Murali S."/>
            <person name="Liu Y."/>
            <person name="Vee V."/>
            <person name="English A."/>
            <person name="Wang M."/>
            <person name="Skinner E."/>
            <person name="Han Y."/>
            <person name="Muzny D.M."/>
            <person name="Worley K.C."/>
            <person name="Gibbs R.A."/>
        </authorList>
    </citation>
    <scope>NUCLEOTIDE SEQUENCE</scope>
</reference>
<accession>A0A7M7ST97</accession>
<feature type="transmembrane region" description="Helical" evidence="13">
    <location>
        <begin position="7"/>
        <end position="26"/>
    </location>
</feature>
<evidence type="ECO:0000256" key="6">
    <source>
        <dbReference type="ARBA" id="ARBA00022968"/>
    </source>
</evidence>
<evidence type="ECO:0000256" key="13">
    <source>
        <dbReference type="SAM" id="Phobius"/>
    </source>
</evidence>
<keyword evidence="11" id="KW-0325">Glycoprotein</keyword>
<dbReference type="PANTHER" id="PTHR11987:SF52">
    <property type="entry name" value="CMP-N-ACETYLNEURAMINATE-POLY-ALPHA-2, 8-SIALYLTRANSFERASE-LIKE ISOFORM X1"/>
    <property type="match status" value="1"/>
</dbReference>
<evidence type="ECO:0000256" key="1">
    <source>
        <dbReference type="ARBA" id="ARBA00004323"/>
    </source>
</evidence>
<evidence type="ECO:0000256" key="8">
    <source>
        <dbReference type="ARBA" id="ARBA00023034"/>
    </source>
</evidence>
<keyword evidence="9 13" id="KW-0472">Membrane</keyword>
<evidence type="ECO:0000256" key="10">
    <source>
        <dbReference type="ARBA" id="ARBA00023157"/>
    </source>
</evidence>
<dbReference type="PANTHER" id="PTHR11987">
    <property type="entry name" value="ALPHA-2,8-SIALYLTRANSFERASE"/>
    <property type="match status" value="1"/>
</dbReference>
<organism evidence="14 15">
    <name type="scientific">Strongylocentrotus purpuratus</name>
    <name type="common">Purple sea urchin</name>
    <dbReference type="NCBI Taxonomy" id="7668"/>
    <lineage>
        <taxon>Eukaryota</taxon>
        <taxon>Metazoa</taxon>
        <taxon>Echinodermata</taxon>
        <taxon>Eleutherozoa</taxon>
        <taxon>Echinozoa</taxon>
        <taxon>Echinoidea</taxon>
        <taxon>Euechinoidea</taxon>
        <taxon>Echinacea</taxon>
        <taxon>Camarodonta</taxon>
        <taxon>Echinidea</taxon>
        <taxon>Strongylocentrotidae</taxon>
        <taxon>Strongylocentrotus</taxon>
    </lineage>
</organism>
<evidence type="ECO:0000313" key="15">
    <source>
        <dbReference type="Proteomes" id="UP000007110"/>
    </source>
</evidence>
<dbReference type="GO" id="GO:0009311">
    <property type="term" value="P:oligosaccharide metabolic process"/>
    <property type="evidence" value="ECO:0000318"/>
    <property type="project" value="GO_Central"/>
</dbReference>
<feature type="disulfide bond" evidence="12">
    <location>
        <begin position="204"/>
        <end position="359"/>
    </location>
</feature>
<evidence type="ECO:0000256" key="11">
    <source>
        <dbReference type="ARBA" id="ARBA00023180"/>
    </source>
</evidence>
<dbReference type="InterPro" id="IPR038578">
    <property type="entry name" value="GT29-like_sf"/>
</dbReference>
<protein>
    <submittedName>
        <fullName evidence="14">Uncharacterized protein</fullName>
    </submittedName>
</protein>
<keyword evidence="8" id="KW-0333">Golgi apparatus</keyword>
<reference evidence="14" key="2">
    <citation type="submission" date="2021-01" db="UniProtKB">
        <authorList>
            <consortium name="EnsemblMetazoa"/>
        </authorList>
    </citation>
    <scope>IDENTIFICATION</scope>
</reference>
<dbReference type="Gene3D" id="3.90.1480.20">
    <property type="entry name" value="Glycosyl transferase family 29"/>
    <property type="match status" value="1"/>
</dbReference>
<dbReference type="GO" id="GO:0006491">
    <property type="term" value="P:N-glycan processing"/>
    <property type="evidence" value="ECO:0000318"/>
    <property type="project" value="GO_Central"/>
</dbReference>
<dbReference type="InterPro" id="IPR012163">
    <property type="entry name" value="Sialyl_trans"/>
</dbReference>
<proteinExistence type="inferred from homology"/>
<keyword evidence="5 13" id="KW-0812">Transmembrane</keyword>
<evidence type="ECO:0000313" key="14">
    <source>
        <dbReference type="EnsemblMetazoa" id="XP_030829808"/>
    </source>
</evidence>
<dbReference type="GO" id="GO:0000139">
    <property type="term" value="C:Golgi membrane"/>
    <property type="evidence" value="ECO:0007669"/>
    <property type="project" value="UniProtKB-SubCell"/>
</dbReference>
<keyword evidence="4" id="KW-0808">Transferase</keyword>
<sequence length="425" mass="48783">MASHVRIKQTLLAVLMVAIGFMFYQYTHFGQFHDCTDAIHAIEEAIDESSNRQVRLGLEGQFLGRPSNSLNCTNNTSCSNKTFVEESISPLHRLVSKDEIFRKVSEHWQNVTELNEARVREVRKEIEKNSEKFSAVDLRFFLRTVVNETAAAEIRRKVSKTVSRCQAMQIVRSNVPDNGIVFESTLQNVRERNQSDCVPLYDSCAIVGNSGILLDSECGDVIDSADYVIRNNMAITDERFVKDVGMRIDAMTINLQLIYSLTICTNVHKGGKLPPRTTCESLMERMKIFQEGRLFWFFKRYTKLFHEMKAMLTALRKKYKLNFRVGYSPIIPMDTAKSLAKVPVPSSGLAVYIAATQFCKSVNLFGFYPFNDRGKENNTVMAHYYDDEVFPFSKNHKMPKEYAWLEDLDRRGALRMINDCTSLRK</sequence>
<dbReference type="PIRSF" id="PIRSF005557">
    <property type="entry name" value="Sialyl_trans"/>
    <property type="match status" value="1"/>
</dbReference>
<dbReference type="GeneID" id="576186"/>
<dbReference type="RefSeq" id="XP_030829808.1">
    <property type="nucleotide sequence ID" value="XM_030973948.1"/>
</dbReference>
<evidence type="ECO:0000256" key="4">
    <source>
        <dbReference type="ARBA" id="ARBA00022679"/>
    </source>
</evidence>
<dbReference type="GO" id="GO:0003828">
    <property type="term" value="F:alpha-N-acetylneuraminate alpha-2,8-sialyltransferase activity"/>
    <property type="evidence" value="ECO:0000318"/>
    <property type="project" value="GO_Central"/>
</dbReference>
<keyword evidence="10" id="KW-1015">Disulfide bond</keyword>
<dbReference type="EnsemblMetazoa" id="XM_030973948">
    <property type="protein sequence ID" value="XP_030829808"/>
    <property type="gene ID" value="LOC576186"/>
</dbReference>
<comment type="subcellular location">
    <subcellularLocation>
        <location evidence="1">Golgi apparatus membrane</location>
        <topology evidence="1">Single-pass type II membrane protein</topology>
    </subcellularLocation>
</comment>
<keyword evidence="15" id="KW-1185">Reference proteome</keyword>